<evidence type="ECO:0000259" key="1">
    <source>
        <dbReference type="PROSITE" id="PS50943"/>
    </source>
</evidence>
<proteinExistence type="predicted"/>
<reference evidence="2 3" key="1">
    <citation type="submission" date="2019-08" db="EMBL/GenBank/DDBJ databases">
        <title>Bacillus genomes from the desert of Cuatro Cienegas, Coahuila.</title>
        <authorList>
            <person name="Olmedo-Alvarez G."/>
        </authorList>
    </citation>
    <scope>NUCLEOTIDE SEQUENCE [LARGE SCALE GENOMIC DNA]</scope>
    <source>
        <strain evidence="2 3">CH87b_3T</strain>
    </source>
</reference>
<gene>
    <name evidence="2" type="ORF">FZC85_16590</name>
</gene>
<dbReference type="Gene3D" id="1.25.40.10">
    <property type="entry name" value="Tetratricopeptide repeat domain"/>
    <property type="match status" value="1"/>
</dbReference>
<dbReference type="SMART" id="SM00530">
    <property type="entry name" value="HTH_XRE"/>
    <property type="match status" value="1"/>
</dbReference>
<dbReference type="AlphaFoldDB" id="A0A5D4TLL8"/>
<sequence length="409" mass="47913">MHIGTFIKYYRIFKGMTQKQVGDGICTPGHISKIESGHLQITEDKIKLFNQRLNINVEKELKAYKKLQLDLELWHDVMIKQVNGKIELLKETIEQNPLTKIETLNGTFKLLKARYFIMKGEVIEAAFYLSQFSNKRLSFHMFEYDFQLYYHIKGMYELAKGNPQTALKYLEKIDRDIYSNPEAYYYMSVCYHDLGQYDKSLRYSQLALNYFKETFNFTRCVDAATIQLVAEGRSEESSLASLVEKYDELIQHCDNLHDHRRKAVLQLNLGNLYRDVFDDRKARDAFQMAYGLLKHESDKEMYANSLFGYIDSSMNVDGSANNEKYASLVEEGQASVRDMKNPCMETFFTMLEIRVHEGEQAYYQYIENVIIPLLKEEGKYAQCNYYIQKLYIHNQMDGIKAKGKECVLS</sequence>
<name>A0A5D4TLL8_9BACI</name>
<dbReference type="SUPFAM" id="SSF47413">
    <property type="entry name" value="lambda repressor-like DNA-binding domains"/>
    <property type="match status" value="1"/>
</dbReference>
<comment type="caution">
    <text evidence="2">The sequence shown here is derived from an EMBL/GenBank/DDBJ whole genome shotgun (WGS) entry which is preliminary data.</text>
</comment>
<dbReference type="PROSITE" id="PS50943">
    <property type="entry name" value="HTH_CROC1"/>
    <property type="match status" value="1"/>
</dbReference>
<evidence type="ECO:0000313" key="2">
    <source>
        <dbReference type="EMBL" id="TYS83615.1"/>
    </source>
</evidence>
<dbReference type="GO" id="GO:0003677">
    <property type="term" value="F:DNA binding"/>
    <property type="evidence" value="ECO:0007669"/>
    <property type="project" value="InterPro"/>
</dbReference>
<evidence type="ECO:0000313" key="3">
    <source>
        <dbReference type="Proteomes" id="UP000324269"/>
    </source>
</evidence>
<dbReference type="Pfam" id="PF01381">
    <property type="entry name" value="HTH_3"/>
    <property type="match status" value="1"/>
</dbReference>
<dbReference type="Proteomes" id="UP000324269">
    <property type="component" value="Unassembled WGS sequence"/>
</dbReference>
<dbReference type="InterPro" id="IPR011990">
    <property type="entry name" value="TPR-like_helical_dom_sf"/>
</dbReference>
<feature type="domain" description="HTH cro/C1-type" evidence="1">
    <location>
        <begin position="7"/>
        <end position="61"/>
    </location>
</feature>
<dbReference type="SUPFAM" id="SSF48452">
    <property type="entry name" value="TPR-like"/>
    <property type="match status" value="1"/>
</dbReference>
<protein>
    <submittedName>
        <fullName evidence="2">Helix-turn-helix domain-containing protein</fullName>
    </submittedName>
</protein>
<dbReference type="InterPro" id="IPR019734">
    <property type="entry name" value="TPR_rpt"/>
</dbReference>
<organism evidence="2 3">
    <name type="scientific">Rossellomorea aquimaris</name>
    <dbReference type="NCBI Taxonomy" id="189382"/>
    <lineage>
        <taxon>Bacteria</taxon>
        <taxon>Bacillati</taxon>
        <taxon>Bacillota</taxon>
        <taxon>Bacilli</taxon>
        <taxon>Bacillales</taxon>
        <taxon>Bacillaceae</taxon>
        <taxon>Rossellomorea</taxon>
    </lineage>
</organism>
<dbReference type="Gene3D" id="1.10.260.40">
    <property type="entry name" value="lambda repressor-like DNA-binding domains"/>
    <property type="match status" value="1"/>
</dbReference>
<dbReference type="OrthoDB" id="252257at2"/>
<dbReference type="CDD" id="cd00093">
    <property type="entry name" value="HTH_XRE"/>
    <property type="match status" value="1"/>
</dbReference>
<dbReference type="RefSeq" id="WP_148970137.1">
    <property type="nucleotide sequence ID" value="NZ_JBNIKW010000005.1"/>
</dbReference>
<dbReference type="EMBL" id="VTEZ01000005">
    <property type="protein sequence ID" value="TYS83615.1"/>
    <property type="molecule type" value="Genomic_DNA"/>
</dbReference>
<dbReference type="InterPro" id="IPR010982">
    <property type="entry name" value="Lambda_DNA-bd_dom_sf"/>
</dbReference>
<accession>A0A5D4TLL8</accession>
<dbReference type="SMART" id="SM00028">
    <property type="entry name" value="TPR"/>
    <property type="match status" value="2"/>
</dbReference>
<dbReference type="InterPro" id="IPR001387">
    <property type="entry name" value="Cro/C1-type_HTH"/>
</dbReference>